<gene>
    <name evidence="12 14" type="primary">nth</name>
    <name evidence="14" type="ORF">NCTC10172_00886</name>
</gene>
<dbReference type="InterPro" id="IPR000445">
    <property type="entry name" value="HhH_motif"/>
</dbReference>
<dbReference type="InterPro" id="IPR005759">
    <property type="entry name" value="Nth"/>
</dbReference>
<evidence type="ECO:0000256" key="8">
    <source>
        <dbReference type="ARBA" id="ARBA00023125"/>
    </source>
</evidence>
<proteinExistence type="inferred from homology"/>
<dbReference type="InterPro" id="IPR003265">
    <property type="entry name" value="HhH-GPD_domain"/>
</dbReference>
<comment type="function">
    <text evidence="12">DNA repair enzyme that has both DNA N-glycosylase activity and AP-lyase activity. The DNA N-glycosylase activity releases various damaged pyrimidines from DNA by cleaving the N-glycosidic bond, leaving an AP (apurinic/apyrimidinic) site. The AP-lyase activity cleaves the phosphodiester bond 3' to the AP site by a beta-elimination, leaving a 3'-terminal unsaturated sugar and a product with a terminal 5'-phosphate.</text>
</comment>
<dbReference type="EMBL" id="LR215050">
    <property type="protein sequence ID" value="VEU82860.1"/>
    <property type="molecule type" value="Genomic_DNA"/>
</dbReference>
<evidence type="ECO:0000256" key="11">
    <source>
        <dbReference type="ARBA" id="ARBA00023295"/>
    </source>
</evidence>
<dbReference type="InterPro" id="IPR003651">
    <property type="entry name" value="Endonuclease3_FeS-loop_motif"/>
</dbReference>
<dbReference type="GO" id="GO:0006285">
    <property type="term" value="P:base-excision repair, AP site formation"/>
    <property type="evidence" value="ECO:0007669"/>
    <property type="project" value="TreeGrafter"/>
</dbReference>
<dbReference type="Pfam" id="PF00730">
    <property type="entry name" value="HhH-GPD"/>
    <property type="match status" value="1"/>
</dbReference>
<evidence type="ECO:0000259" key="13">
    <source>
        <dbReference type="SMART" id="SM00478"/>
    </source>
</evidence>
<keyword evidence="2 12" id="KW-0004">4Fe-4S</keyword>
<organism evidence="14 15">
    <name type="scientific">Acholeplasma hippikon</name>
    <dbReference type="NCBI Taxonomy" id="264636"/>
    <lineage>
        <taxon>Bacteria</taxon>
        <taxon>Bacillati</taxon>
        <taxon>Mycoplasmatota</taxon>
        <taxon>Mollicutes</taxon>
        <taxon>Acholeplasmatales</taxon>
        <taxon>Acholeplasmataceae</taxon>
        <taxon>Acholeplasma</taxon>
    </lineage>
</organism>
<dbReference type="Pfam" id="PF10576">
    <property type="entry name" value="EndIII_4Fe-2S"/>
    <property type="match status" value="1"/>
</dbReference>
<dbReference type="PANTHER" id="PTHR10359:SF18">
    <property type="entry name" value="ENDONUCLEASE III"/>
    <property type="match status" value="1"/>
</dbReference>
<dbReference type="STRING" id="1408416.GCA_000702765_00323"/>
<evidence type="ECO:0000313" key="15">
    <source>
        <dbReference type="Proteomes" id="UP000290909"/>
    </source>
</evidence>
<dbReference type="FunFam" id="1.10.340.30:FF:000001">
    <property type="entry name" value="Endonuclease III"/>
    <property type="match status" value="1"/>
</dbReference>
<dbReference type="GO" id="GO:0140078">
    <property type="term" value="F:class I DNA-(apurinic or apyrimidinic site) endonuclease activity"/>
    <property type="evidence" value="ECO:0007669"/>
    <property type="project" value="UniProtKB-EC"/>
</dbReference>
<dbReference type="AlphaFoldDB" id="A0A449BKA6"/>
<evidence type="ECO:0000256" key="5">
    <source>
        <dbReference type="ARBA" id="ARBA00022801"/>
    </source>
</evidence>
<evidence type="ECO:0000256" key="1">
    <source>
        <dbReference type="ARBA" id="ARBA00008343"/>
    </source>
</evidence>
<dbReference type="Proteomes" id="UP000290909">
    <property type="component" value="Chromosome"/>
</dbReference>
<feature type="binding site" evidence="12">
    <location>
        <position position="195"/>
    </location>
    <ligand>
        <name>[4Fe-4S] cluster</name>
        <dbReference type="ChEBI" id="CHEBI:49883"/>
    </ligand>
</feature>
<dbReference type="FunFam" id="1.10.1670.10:FF:000001">
    <property type="entry name" value="Endonuclease III"/>
    <property type="match status" value="1"/>
</dbReference>
<keyword evidence="8 12" id="KW-0238">DNA-binding</keyword>
<dbReference type="SUPFAM" id="SSF48150">
    <property type="entry name" value="DNA-glycosylase"/>
    <property type="match status" value="1"/>
</dbReference>
<evidence type="ECO:0000256" key="10">
    <source>
        <dbReference type="ARBA" id="ARBA00023239"/>
    </source>
</evidence>
<evidence type="ECO:0000256" key="4">
    <source>
        <dbReference type="ARBA" id="ARBA00022763"/>
    </source>
</evidence>
<comment type="cofactor">
    <cofactor evidence="12">
        <name>[4Fe-4S] cluster</name>
        <dbReference type="ChEBI" id="CHEBI:49883"/>
    </cofactor>
    <text evidence="12">Binds 1 [4Fe-4S] cluster.</text>
</comment>
<dbReference type="InterPro" id="IPR023170">
    <property type="entry name" value="HhH_base_excis_C"/>
</dbReference>
<dbReference type="Gene3D" id="1.10.340.30">
    <property type="entry name" value="Hypothetical protein, domain 2"/>
    <property type="match status" value="1"/>
</dbReference>
<keyword evidence="10 12" id="KW-0456">Lyase</keyword>
<dbReference type="GO" id="GO:0046872">
    <property type="term" value="F:metal ion binding"/>
    <property type="evidence" value="ECO:0007669"/>
    <property type="project" value="UniProtKB-KW"/>
</dbReference>
<dbReference type="NCBIfam" id="TIGR01083">
    <property type="entry name" value="nth"/>
    <property type="match status" value="1"/>
</dbReference>
<evidence type="ECO:0000256" key="7">
    <source>
        <dbReference type="ARBA" id="ARBA00023014"/>
    </source>
</evidence>
<dbReference type="SMART" id="SM00478">
    <property type="entry name" value="ENDO3c"/>
    <property type="match status" value="1"/>
</dbReference>
<dbReference type="KEGG" id="ahk:NCTC10172_00886"/>
<evidence type="ECO:0000256" key="3">
    <source>
        <dbReference type="ARBA" id="ARBA00022723"/>
    </source>
</evidence>
<name>A0A449BKA6_9MOLU</name>
<dbReference type="CDD" id="cd00056">
    <property type="entry name" value="ENDO3c"/>
    <property type="match status" value="1"/>
</dbReference>
<evidence type="ECO:0000256" key="6">
    <source>
        <dbReference type="ARBA" id="ARBA00023004"/>
    </source>
</evidence>
<keyword evidence="4 12" id="KW-0227">DNA damage</keyword>
<sequence>MIPMDINFFQDYLEELFPDAKAELDFTNHFELLIAVVLSAQTTDIAVNKVTPALFKNYPTPFDLAKAEVTDVENLIKTIGLYKNKAKNIIELSKILVTKHQGIVPNNREALEALPGVGRKTTNVVLSNAFNIPALAVDTHINRISKRLGLALPTDDVYQVEMKLNEIFPRERWLKLHHQLIFFGRYHCKAQKPNCSECKMKDMCPFYQNDILGKM</sequence>
<evidence type="ECO:0000256" key="12">
    <source>
        <dbReference type="HAMAP-Rule" id="MF_00942"/>
    </source>
</evidence>
<dbReference type="PANTHER" id="PTHR10359">
    <property type="entry name" value="A/G-SPECIFIC ADENINE GLYCOSYLASE/ENDONUCLEASE III"/>
    <property type="match status" value="1"/>
</dbReference>
<comment type="catalytic activity">
    <reaction evidence="12">
        <text>2'-deoxyribonucleotide-(2'-deoxyribose 5'-phosphate)-2'-deoxyribonucleotide-DNA = a 3'-end 2'-deoxyribonucleotide-(2,3-dehydro-2,3-deoxyribose 5'-phosphate)-DNA + a 5'-end 5'-phospho-2'-deoxyribonucleoside-DNA + H(+)</text>
        <dbReference type="Rhea" id="RHEA:66592"/>
        <dbReference type="Rhea" id="RHEA-COMP:13180"/>
        <dbReference type="Rhea" id="RHEA-COMP:16897"/>
        <dbReference type="Rhea" id="RHEA-COMP:17067"/>
        <dbReference type="ChEBI" id="CHEBI:15378"/>
        <dbReference type="ChEBI" id="CHEBI:136412"/>
        <dbReference type="ChEBI" id="CHEBI:157695"/>
        <dbReference type="ChEBI" id="CHEBI:167181"/>
        <dbReference type="EC" id="4.2.99.18"/>
    </reaction>
</comment>
<evidence type="ECO:0000313" key="14">
    <source>
        <dbReference type="EMBL" id="VEU82860.1"/>
    </source>
</evidence>
<dbReference type="Pfam" id="PF00633">
    <property type="entry name" value="HHH"/>
    <property type="match status" value="1"/>
</dbReference>
<feature type="binding site" evidence="12">
    <location>
        <position position="198"/>
    </location>
    <ligand>
        <name>[4Fe-4S] cluster</name>
        <dbReference type="ChEBI" id="CHEBI:49883"/>
    </ligand>
</feature>
<keyword evidence="5 12" id="KW-0378">Hydrolase</keyword>
<accession>A0A449BKA6</accession>
<feature type="binding site" evidence="12">
    <location>
        <position position="188"/>
    </location>
    <ligand>
        <name>[4Fe-4S] cluster</name>
        <dbReference type="ChEBI" id="CHEBI:49883"/>
    </ligand>
</feature>
<dbReference type="HAMAP" id="MF_00942">
    <property type="entry name" value="Nth"/>
    <property type="match status" value="1"/>
</dbReference>
<comment type="similarity">
    <text evidence="1 12">Belongs to the Nth/MutY family.</text>
</comment>
<dbReference type="PIRSF" id="PIRSF001435">
    <property type="entry name" value="Nth"/>
    <property type="match status" value="1"/>
</dbReference>
<keyword evidence="11 12" id="KW-0326">Glycosidase</keyword>
<feature type="binding site" evidence="12">
    <location>
        <position position="204"/>
    </location>
    <ligand>
        <name>[4Fe-4S] cluster</name>
        <dbReference type="ChEBI" id="CHEBI:49883"/>
    </ligand>
</feature>
<dbReference type="GO" id="GO:0003677">
    <property type="term" value="F:DNA binding"/>
    <property type="evidence" value="ECO:0007669"/>
    <property type="project" value="UniProtKB-UniRule"/>
</dbReference>
<dbReference type="EC" id="4.2.99.18" evidence="12"/>
<keyword evidence="9 12" id="KW-0234">DNA repair</keyword>
<evidence type="ECO:0000256" key="2">
    <source>
        <dbReference type="ARBA" id="ARBA00022485"/>
    </source>
</evidence>
<evidence type="ECO:0000256" key="9">
    <source>
        <dbReference type="ARBA" id="ARBA00023204"/>
    </source>
</evidence>
<dbReference type="InterPro" id="IPR011257">
    <property type="entry name" value="DNA_glycosylase"/>
</dbReference>
<keyword evidence="14" id="KW-0540">Nuclease</keyword>
<protein>
    <recommendedName>
        <fullName evidence="12">Endonuclease III</fullName>
        <ecNumber evidence="12">4.2.99.18</ecNumber>
    </recommendedName>
    <alternativeName>
        <fullName evidence="12">DNA-(apurinic or apyrimidinic site) lyase</fullName>
    </alternativeName>
</protein>
<dbReference type="Gene3D" id="1.10.1670.10">
    <property type="entry name" value="Helix-hairpin-Helix base-excision DNA repair enzymes (C-terminal)"/>
    <property type="match status" value="1"/>
</dbReference>
<keyword evidence="6 12" id="KW-0408">Iron</keyword>
<feature type="domain" description="HhH-GPD" evidence="13">
    <location>
        <begin position="38"/>
        <end position="186"/>
    </location>
</feature>
<keyword evidence="3 12" id="KW-0479">Metal-binding</keyword>
<dbReference type="GO" id="GO:0019104">
    <property type="term" value="F:DNA N-glycosylase activity"/>
    <property type="evidence" value="ECO:0007669"/>
    <property type="project" value="UniProtKB-UniRule"/>
</dbReference>
<dbReference type="SMART" id="SM00525">
    <property type="entry name" value="FES"/>
    <property type="match status" value="1"/>
</dbReference>
<dbReference type="GO" id="GO:0051539">
    <property type="term" value="F:4 iron, 4 sulfur cluster binding"/>
    <property type="evidence" value="ECO:0007669"/>
    <property type="project" value="UniProtKB-UniRule"/>
</dbReference>
<keyword evidence="15" id="KW-1185">Reference proteome</keyword>
<keyword evidence="7 12" id="KW-0411">Iron-sulfur</keyword>
<keyword evidence="14" id="KW-0255">Endonuclease</keyword>
<reference evidence="14 15" key="1">
    <citation type="submission" date="2019-01" db="EMBL/GenBank/DDBJ databases">
        <authorList>
            <consortium name="Pathogen Informatics"/>
        </authorList>
    </citation>
    <scope>NUCLEOTIDE SEQUENCE [LARGE SCALE GENOMIC DNA]</scope>
    <source>
        <strain evidence="14 15">NCTC10172</strain>
    </source>
</reference>
<dbReference type="RefSeq" id="WP_035368503.1">
    <property type="nucleotide sequence ID" value="NZ_LR215050.1"/>
</dbReference>